<keyword evidence="2" id="KW-1185">Reference proteome</keyword>
<dbReference type="InterPro" id="IPR010310">
    <property type="entry name" value="T7SS_ESAT-6-like"/>
</dbReference>
<dbReference type="EMBL" id="BAAAMY010000011">
    <property type="protein sequence ID" value="GAA1928944.1"/>
    <property type="molecule type" value="Genomic_DNA"/>
</dbReference>
<evidence type="ECO:0000313" key="1">
    <source>
        <dbReference type="EMBL" id="GAA1928944.1"/>
    </source>
</evidence>
<proteinExistence type="predicted"/>
<dbReference type="Pfam" id="PF06013">
    <property type="entry name" value="WXG100"/>
    <property type="match status" value="1"/>
</dbReference>
<evidence type="ECO:0000313" key="2">
    <source>
        <dbReference type="Proteomes" id="UP001501612"/>
    </source>
</evidence>
<dbReference type="SUPFAM" id="SSF140453">
    <property type="entry name" value="EsxAB dimer-like"/>
    <property type="match status" value="1"/>
</dbReference>
<evidence type="ECO:0008006" key="3">
    <source>
        <dbReference type="Google" id="ProtNLM"/>
    </source>
</evidence>
<organism evidence="1 2">
    <name type="scientific">Nocardioides lentus</name>
    <dbReference type="NCBI Taxonomy" id="338077"/>
    <lineage>
        <taxon>Bacteria</taxon>
        <taxon>Bacillati</taxon>
        <taxon>Actinomycetota</taxon>
        <taxon>Actinomycetes</taxon>
        <taxon>Propionibacteriales</taxon>
        <taxon>Nocardioidaceae</taxon>
        <taxon>Nocardioides</taxon>
    </lineage>
</organism>
<dbReference type="RefSeq" id="WP_344008797.1">
    <property type="nucleotide sequence ID" value="NZ_BAAAMY010000011.1"/>
</dbReference>
<accession>A0ABP5B319</accession>
<reference evidence="2" key="1">
    <citation type="journal article" date="2019" name="Int. J. Syst. Evol. Microbiol.">
        <title>The Global Catalogue of Microorganisms (GCM) 10K type strain sequencing project: providing services to taxonomists for standard genome sequencing and annotation.</title>
        <authorList>
            <consortium name="The Broad Institute Genomics Platform"/>
            <consortium name="The Broad Institute Genome Sequencing Center for Infectious Disease"/>
            <person name="Wu L."/>
            <person name="Ma J."/>
        </authorList>
    </citation>
    <scope>NUCLEOTIDE SEQUENCE [LARGE SCALE GENOMIC DNA]</scope>
    <source>
        <strain evidence="2">JCM 14046</strain>
    </source>
</reference>
<dbReference type="Proteomes" id="UP001501612">
    <property type="component" value="Unassembled WGS sequence"/>
</dbReference>
<protein>
    <recommendedName>
        <fullName evidence="3">ESAT-6-like protein</fullName>
    </recommendedName>
</protein>
<name>A0ABP5B319_9ACTN</name>
<dbReference type="Gene3D" id="1.10.287.1060">
    <property type="entry name" value="ESAT-6-like"/>
    <property type="match status" value="1"/>
</dbReference>
<dbReference type="InterPro" id="IPR036689">
    <property type="entry name" value="ESAT-6-like_sf"/>
</dbReference>
<gene>
    <name evidence="1" type="ORF">GCM10009737_33580</name>
</gene>
<comment type="caution">
    <text evidence="1">The sequence shown here is derived from an EMBL/GenBank/DDBJ whole genome shotgun (WGS) entry which is preliminary data.</text>
</comment>
<sequence length="105" mass="11350">MSAPDIRLGAGKLKDGADIVREAKTKFDRDAGNLESEIRGMANGWQGQGGQAFQGLAQKWKVRHEEITRVLNNLAESLDETERDSVANDANVGENITHFANGLGA</sequence>